<keyword evidence="1" id="KW-0597">Phosphoprotein</keyword>
<accession>A0A1U7IL42</accession>
<proteinExistence type="predicted"/>
<dbReference type="InterPro" id="IPR001789">
    <property type="entry name" value="Sig_transdc_resp-reg_receiver"/>
</dbReference>
<evidence type="ECO:0000313" key="3">
    <source>
        <dbReference type="EMBL" id="OKH37869.1"/>
    </source>
</evidence>
<name>A0A1U7IL42_9CYAN</name>
<dbReference type="STRING" id="454136.NIES2119_12020"/>
<dbReference type="InterPro" id="IPR052893">
    <property type="entry name" value="TCS_response_regulator"/>
</dbReference>
<dbReference type="CDD" id="cd17557">
    <property type="entry name" value="REC_Rcp-like"/>
    <property type="match status" value="1"/>
</dbReference>
<dbReference type="GO" id="GO:0000160">
    <property type="term" value="P:phosphorelay signal transduction system"/>
    <property type="evidence" value="ECO:0007669"/>
    <property type="project" value="InterPro"/>
</dbReference>
<dbReference type="PROSITE" id="PS50110">
    <property type="entry name" value="RESPONSE_REGULATORY"/>
    <property type="match status" value="1"/>
</dbReference>
<comment type="caution">
    <text evidence="3">The sequence shown here is derived from an EMBL/GenBank/DDBJ whole genome shotgun (WGS) entry which is preliminary data.</text>
</comment>
<dbReference type="SUPFAM" id="SSF52172">
    <property type="entry name" value="CheY-like"/>
    <property type="match status" value="1"/>
</dbReference>
<dbReference type="Proteomes" id="UP000185860">
    <property type="component" value="Unassembled WGS sequence"/>
</dbReference>
<dbReference type="OrthoDB" id="5510574at2"/>
<sequence length="157" mass="17566">MELKRILLVEDSSRDIELILAALAENSLANEVIVTRDGEEALDYLYRRGIYRLRREGHPGVVLLDLKLPKVDGLEVLATLKSDPNLKAIPVVILTSSREEKDLVNSYNLNTNAYVVKPVDFHEFVEAIKELGLFWAVVNQPPPGTLPPVRPLTQDLG</sequence>
<feature type="modified residue" description="4-aspartylphosphate" evidence="1">
    <location>
        <position position="65"/>
    </location>
</feature>
<dbReference type="SMART" id="SM00448">
    <property type="entry name" value="REC"/>
    <property type="match status" value="1"/>
</dbReference>
<dbReference type="Pfam" id="PF00072">
    <property type="entry name" value="Response_reg"/>
    <property type="match status" value="1"/>
</dbReference>
<organism evidence="3 4">
    <name type="scientific">[Phormidium ambiguum] IAM M-71</name>
    <dbReference type="NCBI Taxonomy" id="454136"/>
    <lineage>
        <taxon>Bacteria</taxon>
        <taxon>Bacillati</taxon>
        <taxon>Cyanobacteriota</taxon>
        <taxon>Cyanophyceae</taxon>
        <taxon>Oscillatoriophycideae</taxon>
        <taxon>Aerosakkonematales</taxon>
        <taxon>Aerosakkonemataceae</taxon>
        <taxon>Floridanema</taxon>
    </lineage>
</organism>
<evidence type="ECO:0000259" key="2">
    <source>
        <dbReference type="PROSITE" id="PS50110"/>
    </source>
</evidence>
<dbReference type="InterPro" id="IPR011006">
    <property type="entry name" value="CheY-like_superfamily"/>
</dbReference>
<dbReference type="EMBL" id="MRCE01000010">
    <property type="protein sequence ID" value="OKH37869.1"/>
    <property type="molecule type" value="Genomic_DNA"/>
</dbReference>
<protein>
    <submittedName>
        <fullName evidence="3">Two-component system response regulator</fullName>
    </submittedName>
</protein>
<dbReference type="AlphaFoldDB" id="A0A1U7IL42"/>
<dbReference type="PANTHER" id="PTHR44520:SF1">
    <property type="entry name" value="TWO-COMPONENT SYSTEM REGULATORY PROTEIN"/>
    <property type="match status" value="1"/>
</dbReference>
<feature type="domain" description="Response regulatory" evidence="2">
    <location>
        <begin position="5"/>
        <end position="132"/>
    </location>
</feature>
<dbReference type="RefSeq" id="WP_073593710.1">
    <property type="nucleotide sequence ID" value="NZ_MRCE01000010.1"/>
</dbReference>
<gene>
    <name evidence="3" type="ORF">NIES2119_12020</name>
</gene>
<dbReference type="PANTHER" id="PTHR44520">
    <property type="entry name" value="RESPONSE REGULATOR RCP1-RELATED"/>
    <property type="match status" value="1"/>
</dbReference>
<reference evidence="3 4" key="1">
    <citation type="submission" date="2016-11" db="EMBL/GenBank/DDBJ databases">
        <title>Draft Genome Sequences of Nine Cyanobacterial Strains from Diverse Habitats.</title>
        <authorList>
            <person name="Zhu T."/>
            <person name="Hou S."/>
            <person name="Lu X."/>
            <person name="Hess W.R."/>
        </authorList>
    </citation>
    <scope>NUCLEOTIDE SEQUENCE [LARGE SCALE GENOMIC DNA]</scope>
    <source>
        <strain evidence="3 4">IAM M-71</strain>
    </source>
</reference>
<evidence type="ECO:0000313" key="4">
    <source>
        <dbReference type="Proteomes" id="UP000185860"/>
    </source>
</evidence>
<evidence type="ECO:0000256" key="1">
    <source>
        <dbReference type="PROSITE-ProRule" id="PRU00169"/>
    </source>
</evidence>
<dbReference type="Gene3D" id="3.40.50.2300">
    <property type="match status" value="1"/>
</dbReference>